<dbReference type="Proteomes" id="UP000002979">
    <property type="component" value="Unassembled WGS sequence"/>
</dbReference>
<sequence length="45" mass="4936">MNPFIFGTHQWSQRDLIDGAPRTIIDPLDTSNGSISIAEKNPAPI</sequence>
<protein>
    <submittedName>
        <fullName evidence="1">Uncharacterized protein</fullName>
    </submittedName>
</protein>
<comment type="caution">
    <text evidence="1">The sequence shown here is derived from an EMBL/GenBank/DDBJ whole genome shotgun (WGS) entry which is preliminary data.</text>
</comment>
<accession>A4E9E4</accession>
<evidence type="ECO:0000313" key="1">
    <source>
        <dbReference type="EMBL" id="EBA39889.1"/>
    </source>
</evidence>
<dbReference type="EMBL" id="AAVN02000003">
    <property type="protein sequence ID" value="EBA39889.1"/>
    <property type="molecule type" value="Genomic_DNA"/>
</dbReference>
<proteinExistence type="predicted"/>
<reference evidence="1 2" key="1">
    <citation type="submission" date="2007-01" db="EMBL/GenBank/DDBJ databases">
        <title>Draft genome sequence of Collinsella aerofaciens (ATCC 25986).</title>
        <authorList>
            <person name="Sudarsanam P."/>
            <person name="Ley R."/>
            <person name="Guruge J."/>
            <person name="Turnbaugh P.J."/>
            <person name="Mahowald M."/>
            <person name="Liep D."/>
            <person name="Gordon J."/>
        </authorList>
    </citation>
    <scope>NUCLEOTIDE SEQUENCE [LARGE SCALE GENOMIC DNA]</scope>
    <source>
        <strain evidence="2">ATCC 25986 / DSM 3979 / JCM 10188 / KCTC 3647 / NCTC 11838 / VPI 1003</strain>
    </source>
</reference>
<gene>
    <name evidence="1" type="ORF">COLAER_01043</name>
</gene>
<organism evidence="1 2">
    <name type="scientific">Collinsella aerofaciens (strain ATCC 25986 / DSM 3979 / JCM 10188 / KCTC 3647 / NCTC 11838 / VPI 1003)</name>
    <dbReference type="NCBI Taxonomy" id="411903"/>
    <lineage>
        <taxon>Bacteria</taxon>
        <taxon>Bacillati</taxon>
        <taxon>Actinomycetota</taxon>
        <taxon>Coriobacteriia</taxon>
        <taxon>Coriobacteriales</taxon>
        <taxon>Coriobacteriaceae</taxon>
        <taxon>Collinsella</taxon>
    </lineage>
</organism>
<dbReference type="AlphaFoldDB" id="A4E9E4"/>
<name>A4E9E4_COLAA</name>
<reference evidence="1 2" key="2">
    <citation type="submission" date="2007-04" db="EMBL/GenBank/DDBJ databases">
        <authorList>
            <person name="Fulton L."/>
            <person name="Clifton S."/>
            <person name="Fulton B."/>
            <person name="Xu J."/>
            <person name="Minx P."/>
            <person name="Mardis E.R."/>
            <person name="Wilson R.K."/>
        </authorList>
    </citation>
    <scope>NUCLEOTIDE SEQUENCE [LARGE SCALE GENOMIC DNA]</scope>
    <source>
        <strain evidence="2">ATCC 25986 / DSM 3979 / JCM 10188 / KCTC 3647 / NCTC 11838 / VPI 1003</strain>
    </source>
</reference>
<evidence type="ECO:0000313" key="2">
    <source>
        <dbReference type="Proteomes" id="UP000002979"/>
    </source>
</evidence>